<feature type="transmembrane region" description="Helical" evidence="2">
    <location>
        <begin position="41"/>
        <end position="61"/>
    </location>
</feature>
<sequence length="265" mass="29157">MASATGNRDGHRGQSVRPGPGHGLGRQGPARLWRLLVEDGIVEWMQFLCFAAIAIMLGYVTVQRWLRQPGMRLELLALAGLTALVALAALEEISWFQRILQVQSSEFFLQNNKQGETNLHNLAVGKDSLHKAVLLKIIVLVGLTHNLILPLLARSRPAIRRWVEQLGLYLPPLWASVVYVTLVVLSHLLVDHPRKGELGEMFGAVHYLATVFAAYFVGYGYERQPMVDQGAAARQLSILFALQLAFLLLVAWLLSAGAGAAPMPA</sequence>
<evidence type="ECO:0000313" key="4">
    <source>
        <dbReference type="Proteomes" id="UP001216510"/>
    </source>
</evidence>
<evidence type="ECO:0000313" key="3">
    <source>
        <dbReference type="EMBL" id="WEF30948.1"/>
    </source>
</evidence>
<keyword evidence="2" id="KW-1133">Transmembrane helix</keyword>
<accession>A0ABY8B7F2</accession>
<evidence type="ECO:0000256" key="2">
    <source>
        <dbReference type="SAM" id="Phobius"/>
    </source>
</evidence>
<feature type="transmembrane region" description="Helical" evidence="2">
    <location>
        <begin position="133"/>
        <end position="154"/>
    </location>
</feature>
<proteinExistence type="predicted"/>
<feature type="transmembrane region" description="Helical" evidence="2">
    <location>
        <begin position="233"/>
        <end position="254"/>
    </location>
</feature>
<gene>
    <name evidence="3" type="ORF">PX653_15885</name>
</gene>
<evidence type="ECO:0000256" key="1">
    <source>
        <dbReference type="SAM" id="MobiDB-lite"/>
    </source>
</evidence>
<dbReference type="EMBL" id="CP119083">
    <property type="protein sequence ID" value="WEF30948.1"/>
    <property type="molecule type" value="Genomic_DNA"/>
</dbReference>
<protein>
    <submittedName>
        <fullName evidence="3">Uncharacterized protein</fullName>
    </submittedName>
</protein>
<organism evidence="3 4">
    <name type="scientific">Pseudoduganella chitinolytica</name>
    <dbReference type="NCBI Taxonomy" id="34070"/>
    <lineage>
        <taxon>Bacteria</taxon>
        <taxon>Pseudomonadati</taxon>
        <taxon>Pseudomonadota</taxon>
        <taxon>Betaproteobacteria</taxon>
        <taxon>Burkholderiales</taxon>
        <taxon>Oxalobacteraceae</taxon>
        <taxon>Telluria group</taxon>
        <taxon>Pseudoduganella</taxon>
    </lineage>
</organism>
<keyword evidence="2" id="KW-0472">Membrane</keyword>
<dbReference type="Proteomes" id="UP001216510">
    <property type="component" value="Chromosome"/>
</dbReference>
<dbReference type="RefSeq" id="WP_277413739.1">
    <property type="nucleotide sequence ID" value="NZ_CP119083.1"/>
</dbReference>
<keyword evidence="4" id="KW-1185">Reference proteome</keyword>
<keyword evidence="2" id="KW-0812">Transmembrane</keyword>
<feature type="transmembrane region" description="Helical" evidence="2">
    <location>
        <begin position="166"/>
        <end position="189"/>
    </location>
</feature>
<reference evidence="3 4" key="1">
    <citation type="submission" date="2023-02" db="EMBL/GenBank/DDBJ databases">
        <title>Gemone sequence of Telluria chitinolytica ACM 3522T.</title>
        <authorList>
            <person name="Frediansyah A."/>
            <person name="Miess H."/>
            <person name="Gross H."/>
        </authorList>
    </citation>
    <scope>NUCLEOTIDE SEQUENCE [LARGE SCALE GENOMIC DNA]</scope>
    <source>
        <strain evidence="3 4">ACM 3522</strain>
    </source>
</reference>
<feature type="transmembrane region" description="Helical" evidence="2">
    <location>
        <begin position="73"/>
        <end position="90"/>
    </location>
</feature>
<feature type="transmembrane region" description="Helical" evidence="2">
    <location>
        <begin position="201"/>
        <end position="221"/>
    </location>
</feature>
<name>A0ABY8B7F2_9BURK</name>
<feature type="region of interest" description="Disordered" evidence="1">
    <location>
        <begin position="1"/>
        <end position="25"/>
    </location>
</feature>